<accession>B2A3I9</accession>
<protein>
    <recommendedName>
        <fullName evidence="5">Release factor glutamine methyltransferase</fullName>
        <shortName evidence="5">RF MTase</shortName>
        <ecNumber evidence="5">2.1.1.297</ecNumber>
    </recommendedName>
    <alternativeName>
        <fullName evidence="5">N5-glutamine methyltransferase PrmC</fullName>
    </alternativeName>
    <alternativeName>
        <fullName evidence="5">Protein-(glutamine-N5) MTase PrmC</fullName>
    </alternativeName>
    <alternativeName>
        <fullName evidence="5">Protein-glutamine N-methyltransferase PrmC</fullName>
    </alternativeName>
</protein>
<dbReference type="InterPro" id="IPR019874">
    <property type="entry name" value="RF_methyltr_PrmC"/>
</dbReference>
<dbReference type="SUPFAM" id="SSF53335">
    <property type="entry name" value="S-adenosyl-L-methionine-dependent methyltransferases"/>
    <property type="match status" value="1"/>
</dbReference>
<dbReference type="Proteomes" id="UP000001683">
    <property type="component" value="Chromosome"/>
</dbReference>
<evidence type="ECO:0000256" key="4">
    <source>
        <dbReference type="ARBA" id="ARBA00048391"/>
    </source>
</evidence>
<dbReference type="InterPro" id="IPR007848">
    <property type="entry name" value="Small_mtfrase_dom"/>
</dbReference>
<organism evidence="8 9">
    <name type="scientific">Natranaerobius thermophilus (strain ATCC BAA-1301 / DSM 18059 / JW/NM-WN-LF)</name>
    <dbReference type="NCBI Taxonomy" id="457570"/>
    <lineage>
        <taxon>Bacteria</taxon>
        <taxon>Bacillati</taxon>
        <taxon>Bacillota</taxon>
        <taxon>Clostridia</taxon>
        <taxon>Natranaerobiales</taxon>
        <taxon>Natranaerobiaceae</taxon>
        <taxon>Natranaerobius</taxon>
    </lineage>
</organism>
<gene>
    <name evidence="5" type="primary">prmC</name>
    <name evidence="8" type="ordered locus">Nther_2871</name>
</gene>
<keyword evidence="3 5" id="KW-0949">S-adenosyl-L-methionine</keyword>
<evidence type="ECO:0000259" key="7">
    <source>
        <dbReference type="Pfam" id="PF17827"/>
    </source>
</evidence>
<feature type="binding site" evidence="5">
    <location>
        <position position="180"/>
    </location>
    <ligand>
        <name>S-adenosyl-L-methionine</name>
        <dbReference type="ChEBI" id="CHEBI:59789"/>
    </ligand>
</feature>
<feature type="domain" description="Release factor glutamine methyltransferase N-terminal" evidence="7">
    <location>
        <begin position="19"/>
        <end position="89"/>
    </location>
</feature>
<evidence type="ECO:0000313" key="9">
    <source>
        <dbReference type="Proteomes" id="UP000001683"/>
    </source>
</evidence>
<dbReference type="Gene3D" id="3.40.50.150">
    <property type="entry name" value="Vaccinia Virus protein VP39"/>
    <property type="match status" value="1"/>
</dbReference>
<dbReference type="PANTHER" id="PTHR18895">
    <property type="entry name" value="HEMK METHYLTRANSFERASE"/>
    <property type="match status" value="1"/>
</dbReference>
<dbReference type="InterPro" id="IPR004556">
    <property type="entry name" value="HemK-like"/>
</dbReference>
<dbReference type="PANTHER" id="PTHR18895:SF74">
    <property type="entry name" value="MTRF1L RELEASE FACTOR GLUTAMINE METHYLTRANSFERASE"/>
    <property type="match status" value="1"/>
</dbReference>
<comment type="catalytic activity">
    <reaction evidence="4 5">
        <text>L-glutaminyl-[peptide chain release factor] + S-adenosyl-L-methionine = N(5)-methyl-L-glutaminyl-[peptide chain release factor] + S-adenosyl-L-homocysteine + H(+)</text>
        <dbReference type="Rhea" id="RHEA:42896"/>
        <dbReference type="Rhea" id="RHEA-COMP:10271"/>
        <dbReference type="Rhea" id="RHEA-COMP:10272"/>
        <dbReference type="ChEBI" id="CHEBI:15378"/>
        <dbReference type="ChEBI" id="CHEBI:30011"/>
        <dbReference type="ChEBI" id="CHEBI:57856"/>
        <dbReference type="ChEBI" id="CHEBI:59789"/>
        <dbReference type="ChEBI" id="CHEBI:61891"/>
        <dbReference type="EC" id="2.1.1.297"/>
    </reaction>
</comment>
<proteinExistence type="inferred from homology"/>
<dbReference type="GO" id="GO:0032259">
    <property type="term" value="P:methylation"/>
    <property type="evidence" value="ECO:0007669"/>
    <property type="project" value="UniProtKB-KW"/>
</dbReference>
<evidence type="ECO:0000259" key="6">
    <source>
        <dbReference type="Pfam" id="PF05175"/>
    </source>
</evidence>
<dbReference type="NCBIfam" id="TIGR00536">
    <property type="entry name" value="hemK_fam"/>
    <property type="match status" value="1"/>
</dbReference>
<evidence type="ECO:0000256" key="5">
    <source>
        <dbReference type="HAMAP-Rule" id="MF_02126"/>
    </source>
</evidence>
<dbReference type="InterPro" id="IPR050320">
    <property type="entry name" value="N5-glutamine_MTase"/>
</dbReference>
<name>B2A3I9_NATTJ</name>
<comment type="caution">
    <text evidence="5">Lacks conserved residue(s) required for the propagation of feature annotation.</text>
</comment>
<keyword evidence="2 5" id="KW-0808">Transferase</keyword>
<dbReference type="CDD" id="cd02440">
    <property type="entry name" value="AdoMet_MTases"/>
    <property type="match status" value="1"/>
</dbReference>
<evidence type="ECO:0000256" key="2">
    <source>
        <dbReference type="ARBA" id="ARBA00022679"/>
    </source>
</evidence>
<dbReference type="GO" id="GO:0102559">
    <property type="term" value="F:peptide chain release factor N(5)-glutamine methyltransferase activity"/>
    <property type="evidence" value="ECO:0007669"/>
    <property type="project" value="UniProtKB-EC"/>
</dbReference>
<evidence type="ECO:0000256" key="1">
    <source>
        <dbReference type="ARBA" id="ARBA00022603"/>
    </source>
</evidence>
<dbReference type="AlphaFoldDB" id="B2A3I9"/>
<dbReference type="FunCoup" id="B2A3I9">
    <property type="interactions" value="427"/>
</dbReference>
<dbReference type="Gene3D" id="1.10.8.10">
    <property type="entry name" value="DNA helicase RuvA subunit, C-terminal domain"/>
    <property type="match status" value="1"/>
</dbReference>
<dbReference type="HAMAP" id="MF_02126">
    <property type="entry name" value="RF_methyltr_PrmC"/>
    <property type="match status" value="1"/>
</dbReference>
<dbReference type="EC" id="2.1.1.297" evidence="5"/>
<dbReference type="EMBL" id="CP001034">
    <property type="protein sequence ID" value="ACB86418.1"/>
    <property type="molecule type" value="Genomic_DNA"/>
</dbReference>
<dbReference type="InterPro" id="IPR029063">
    <property type="entry name" value="SAM-dependent_MTases_sf"/>
</dbReference>
<dbReference type="OrthoDB" id="9800643at2"/>
<feature type="domain" description="Methyltransferase small" evidence="6">
    <location>
        <begin position="147"/>
        <end position="239"/>
    </location>
</feature>
<reference evidence="8 9" key="2">
    <citation type="journal article" date="2011" name="J. Bacteriol.">
        <title>Complete genome sequence of the anaerobic, halophilic alkalithermophile Natranaerobius thermophilus JW/NM-WN-LF.</title>
        <authorList>
            <person name="Zhao B."/>
            <person name="Mesbah N.M."/>
            <person name="Dalin E."/>
            <person name="Goodwin L."/>
            <person name="Nolan M."/>
            <person name="Pitluck S."/>
            <person name="Chertkov O."/>
            <person name="Brettin T.S."/>
            <person name="Han J."/>
            <person name="Larimer F.W."/>
            <person name="Land M.L."/>
            <person name="Hauser L."/>
            <person name="Kyrpides N."/>
            <person name="Wiegel J."/>
        </authorList>
    </citation>
    <scope>NUCLEOTIDE SEQUENCE [LARGE SCALE GENOMIC DNA]</scope>
    <source>
        <strain evidence="9">ATCC BAA-1301 / DSM 18059 / JW/NM-WN-LF</strain>
    </source>
</reference>
<comment type="similarity">
    <text evidence="5">Belongs to the protein N5-glutamine methyltransferase family. PrmC subfamily.</text>
</comment>
<feature type="binding site" evidence="5">
    <location>
        <position position="224"/>
    </location>
    <ligand>
        <name>S-adenosyl-L-methionine</name>
        <dbReference type="ChEBI" id="CHEBI:59789"/>
    </ligand>
</feature>
<dbReference type="KEGG" id="nth:Nther_2871"/>
<dbReference type="HOGENOM" id="CLU_018398_3_1_9"/>
<feature type="binding site" evidence="5">
    <location>
        <begin position="224"/>
        <end position="227"/>
    </location>
    <ligand>
        <name>substrate</name>
    </ligand>
</feature>
<keyword evidence="9" id="KW-1185">Reference proteome</keyword>
<dbReference type="eggNOG" id="COG2890">
    <property type="taxonomic scope" value="Bacteria"/>
</dbReference>
<dbReference type="Pfam" id="PF17827">
    <property type="entry name" value="PrmC_N"/>
    <property type="match status" value="1"/>
</dbReference>
<comment type="function">
    <text evidence="5">Methylates the class 1 translation termination release factors RF1/PrfA and RF2/PrfB on the glutamine residue of the universally conserved GGQ motif.</text>
</comment>
<dbReference type="NCBIfam" id="TIGR03534">
    <property type="entry name" value="RF_mod_PrmC"/>
    <property type="match status" value="1"/>
</dbReference>
<reference evidence="8 9" key="1">
    <citation type="submission" date="2008-04" db="EMBL/GenBank/DDBJ databases">
        <title>Complete sequence of chromosome of Natranaerobius thermophilus JW/NM-WN-LF.</title>
        <authorList>
            <consortium name="US DOE Joint Genome Institute"/>
            <person name="Copeland A."/>
            <person name="Lucas S."/>
            <person name="Lapidus A."/>
            <person name="Glavina del Rio T."/>
            <person name="Dalin E."/>
            <person name="Tice H."/>
            <person name="Bruce D."/>
            <person name="Goodwin L."/>
            <person name="Pitluck S."/>
            <person name="Chertkov O."/>
            <person name="Brettin T."/>
            <person name="Detter J.C."/>
            <person name="Han C."/>
            <person name="Kuske C.R."/>
            <person name="Schmutz J."/>
            <person name="Larimer F."/>
            <person name="Land M."/>
            <person name="Hauser L."/>
            <person name="Kyrpides N."/>
            <person name="Lykidis A."/>
            <person name="Mesbah N.M."/>
            <person name="Wiegel J."/>
        </authorList>
    </citation>
    <scope>NUCLEOTIDE SEQUENCE [LARGE SCALE GENOMIC DNA]</scope>
    <source>
        <strain evidence="9">ATCC BAA-1301 / DSM 18059 / JW/NM-WN-LF</strain>
    </source>
</reference>
<sequence length="321" mass="36533">MKDYEAEYENRENDVTVAEARKWASDYLKRAKIENYIKEADFLLAFILDWDRSKLLAYPEKHLSSGQYKELKELVIKRSEGTPYAYLTGKREFMGLEFTVTENVLIPRPDTEVVVEFALNCLGKIILKDNPNNKKELQFNELNSPIKILDICTGSGNIGLSIAYYFNKMYGQNLELTLSDISDKALEIAHINASNLGLLSQCKFVKSDLFSNTSDDNYRLITANPPYISSKHYSTLSKEVKLEPAHALLAGEDGLYYYKKISQQIKKYLSQDGVLIFEIGEDQQEEVENMLSTQNLVVTSEQDLAGRPRLIAASRGYEPFG</sequence>
<dbReference type="InterPro" id="IPR040758">
    <property type="entry name" value="PrmC_N"/>
</dbReference>
<dbReference type="Pfam" id="PF05175">
    <property type="entry name" value="MTS"/>
    <property type="match status" value="1"/>
</dbReference>
<dbReference type="STRING" id="457570.Nther_2871"/>
<dbReference type="RefSeq" id="WP_012449250.1">
    <property type="nucleotide sequence ID" value="NC_010718.1"/>
</dbReference>
<evidence type="ECO:0000256" key="3">
    <source>
        <dbReference type="ARBA" id="ARBA00022691"/>
    </source>
</evidence>
<dbReference type="InParanoid" id="B2A3I9"/>
<keyword evidence="1 5" id="KW-0489">Methyltransferase</keyword>
<evidence type="ECO:0000313" key="8">
    <source>
        <dbReference type="EMBL" id="ACB86418.1"/>
    </source>
</evidence>